<dbReference type="InParanoid" id="K1X0K5"/>
<evidence type="ECO:0000259" key="8">
    <source>
        <dbReference type="Pfam" id="PF20684"/>
    </source>
</evidence>
<feature type="transmembrane region" description="Helical" evidence="7">
    <location>
        <begin position="45"/>
        <end position="65"/>
    </location>
</feature>
<comment type="subcellular location">
    <subcellularLocation>
        <location evidence="1">Membrane</location>
        <topology evidence="1">Multi-pass membrane protein</topology>
    </subcellularLocation>
</comment>
<dbReference type="InterPro" id="IPR052337">
    <property type="entry name" value="SAT4-like"/>
</dbReference>
<dbReference type="OrthoDB" id="3934549at2759"/>
<keyword evidence="3 7" id="KW-1133">Transmembrane helix</keyword>
<dbReference type="KEGG" id="mbe:MBM_02923"/>
<feature type="transmembrane region" description="Helical" evidence="7">
    <location>
        <begin position="287"/>
        <end position="305"/>
    </location>
</feature>
<evidence type="ECO:0000256" key="1">
    <source>
        <dbReference type="ARBA" id="ARBA00004141"/>
    </source>
</evidence>
<proteinExistence type="inferred from homology"/>
<dbReference type="HOGENOM" id="CLU_674512_0_0_1"/>
<evidence type="ECO:0000256" key="7">
    <source>
        <dbReference type="SAM" id="Phobius"/>
    </source>
</evidence>
<gene>
    <name evidence="9" type="ORF">MBM_02923</name>
</gene>
<dbReference type="Pfam" id="PF20684">
    <property type="entry name" value="Fung_rhodopsin"/>
    <property type="match status" value="1"/>
</dbReference>
<evidence type="ECO:0000256" key="3">
    <source>
        <dbReference type="ARBA" id="ARBA00022989"/>
    </source>
</evidence>
<keyword evidence="10" id="KW-1185">Reference proteome</keyword>
<accession>K1X0K5</accession>
<evidence type="ECO:0000256" key="6">
    <source>
        <dbReference type="SAM" id="MobiDB-lite"/>
    </source>
</evidence>
<feature type="transmembrane region" description="Helical" evidence="7">
    <location>
        <begin position="126"/>
        <end position="149"/>
    </location>
</feature>
<name>K1X0K5_MARBU</name>
<dbReference type="eggNOG" id="ENOG502SMTT">
    <property type="taxonomic scope" value="Eukaryota"/>
</dbReference>
<reference evidence="9 10" key="1">
    <citation type="journal article" date="2012" name="BMC Genomics">
        <title>Sequencing the genome of Marssonina brunnea reveals fungus-poplar co-evolution.</title>
        <authorList>
            <person name="Zhu S."/>
            <person name="Cao Y.-Z."/>
            <person name="Jiang C."/>
            <person name="Tan B.-Y."/>
            <person name="Wang Z."/>
            <person name="Feng S."/>
            <person name="Zhang L."/>
            <person name="Su X.-H."/>
            <person name="Brejova B."/>
            <person name="Vinar T."/>
            <person name="Xu M."/>
            <person name="Wang M.-X."/>
            <person name="Zhang S.-G."/>
            <person name="Huang M.-R."/>
            <person name="Wu R."/>
            <person name="Zhou Y."/>
        </authorList>
    </citation>
    <scope>NUCLEOTIDE SEQUENCE [LARGE SCALE GENOMIC DNA]</scope>
    <source>
        <strain evidence="9 10">MB_m1</strain>
    </source>
</reference>
<evidence type="ECO:0000256" key="4">
    <source>
        <dbReference type="ARBA" id="ARBA00023136"/>
    </source>
</evidence>
<evidence type="ECO:0000313" key="9">
    <source>
        <dbReference type="EMBL" id="EKD18681.1"/>
    </source>
</evidence>
<dbReference type="PANTHER" id="PTHR33048:SF163">
    <property type="entry name" value="INTEGRAL MEMBRANE PROTEIN (AFU_ORTHOLOGUE AFUA_8G05510)"/>
    <property type="match status" value="1"/>
</dbReference>
<organism evidence="9 10">
    <name type="scientific">Marssonina brunnea f. sp. multigermtubi (strain MB_m1)</name>
    <name type="common">Marssonina leaf spot fungus</name>
    <dbReference type="NCBI Taxonomy" id="1072389"/>
    <lineage>
        <taxon>Eukaryota</taxon>
        <taxon>Fungi</taxon>
        <taxon>Dikarya</taxon>
        <taxon>Ascomycota</taxon>
        <taxon>Pezizomycotina</taxon>
        <taxon>Leotiomycetes</taxon>
        <taxon>Helotiales</taxon>
        <taxon>Drepanopezizaceae</taxon>
        <taxon>Drepanopeziza</taxon>
    </lineage>
</organism>
<dbReference type="InterPro" id="IPR049326">
    <property type="entry name" value="Rhodopsin_dom_fungi"/>
</dbReference>
<feature type="transmembrane region" description="Helical" evidence="7">
    <location>
        <begin position="239"/>
        <end position="262"/>
    </location>
</feature>
<dbReference type="OMA" id="RFTWIAV"/>
<evidence type="ECO:0000313" key="10">
    <source>
        <dbReference type="Proteomes" id="UP000006753"/>
    </source>
</evidence>
<keyword evidence="4 7" id="KW-0472">Membrane</keyword>
<evidence type="ECO:0000256" key="2">
    <source>
        <dbReference type="ARBA" id="ARBA00022692"/>
    </source>
</evidence>
<dbReference type="EMBL" id="JH921432">
    <property type="protein sequence ID" value="EKD18681.1"/>
    <property type="molecule type" value="Genomic_DNA"/>
</dbReference>
<feature type="region of interest" description="Disordered" evidence="6">
    <location>
        <begin position="344"/>
        <end position="381"/>
    </location>
</feature>
<comment type="similarity">
    <text evidence="5">Belongs to the SAT4 family.</text>
</comment>
<sequence>MPNNTACSPFGNCTIIDGVRTNGTIFTPPYDATYPVPHWHQNMELATICVFNSLSLIVIAARLLYRRKKFNMLKGDDIWMAIAGLLLIGLYASQLGAVRFGSGLHMQNVPHYWREMHWHFQTGFSAYYLVVSCIKLSVCFCFLQISFLVTHNLKGLRYCVYGLCVVTGSLGLVCAIPWNFGCQPFLSNFYWSVTSESCINYDIFRWLWISVSVPIDIAIMSVPLRILNRVRLRAVEKRILQMVFCATLLGTICCIIGIYGSYKTRTVESQQLFYNETPFIMMNDIEIFAYTLGASFPVLSGYIVTKADRPNPPCSNFTSWARYVPDLFLSSPLNINLPSRTATTTTMCAPTKHPPIKYPTGHPQPSSSSNERDDLPLSASTLCNSGAGSSLSSCGGNVDLEKHAAQDA</sequence>
<feature type="transmembrane region" description="Helical" evidence="7">
    <location>
        <begin position="158"/>
        <end position="180"/>
    </location>
</feature>
<feature type="domain" description="Rhodopsin" evidence="8">
    <location>
        <begin position="61"/>
        <end position="301"/>
    </location>
</feature>
<feature type="transmembrane region" description="Helical" evidence="7">
    <location>
        <begin position="77"/>
        <end position="97"/>
    </location>
</feature>
<dbReference type="PANTHER" id="PTHR33048">
    <property type="entry name" value="PTH11-LIKE INTEGRAL MEMBRANE PROTEIN (AFU_ORTHOLOGUE AFUA_5G11245)"/>
    <property type="match status" value="1"/>
</dbReference>
<keyword evidence="2 7" id="KW-0812">Transmembrane</keyword>
<dbReference type="AlphaFoldDB" id="K1X0K5"/>
<feature type="transmembrane region" description="Helical" evidence="7">
    <location>
        <begin position="206"/>
        <end position="227"/>
    </location>
</feature>
<dbReference type="GO" id="GO:0016020">
    <property type="term" value="C:membrane"/>
    <property type="evidence" value="ECO:0007669"/>
    <property type="project" value="UniProtKB-SubCell"/>
</dbReference>
<protein>
    <submittedName>
        <fullName evidence="9">Plasma membrane protein</fullName>
    </submittedName>
</protein>
<dbReference type="Proteomes" id="UP000006753">
    <property type="component" value="Unassembled WGS sequence"/>
</dbReference>
<evidence type="ECO:0000256" key="5">
    <source>
        <dbReference type="ARBA" id="ARBA00038359"/>
    </source>
</evidence>